<feature type="domain" description="FtsH ternary system" evidence="2">
    <location>
        <begin position="26"/>
        <end position="287"/>
    </location>
</feature>
<feature type="region of interest" description="Disordered" evidence="1">
    <location>
        <begin position="15"/>
        <end position="37"/>
    </location>
</feature>
<gene>
    <name evidence="3" type="ORF">AB5J57_29500</name>
</gene>
<dbReference type="AlphaFoldDB" id="A0AB39LWY6"/>
<evidence type="ECO:0000313" key="3">
    <source>
        <dbReference type="EMBL" id="XDP97401.1"/>
    </source>
</evidence>
<reference evidence="3" key="1">
    <citation type="submission" date="2024-07" db="EMBL/GenBank/DDBJ databases">
        <authorList>
            <person name="Yu S.T."/>
        </authorList>
    </citation>
    <scope>NUCLEOTIDE SEQUENCE</scope>
    <source>
        <strain evidence="3">R02</strain>
    </source>
</reference>
<proteinExistence type="predicted"/>
<dbReference type="EMBL" id="CP163429">
    <property type="protein sequence ID" value="XDP97401.1"/>
    <property type="molecule type" value="Genomic_DNA"/>
</dbReference>
<evidence type="ECO:0000256" key="1">
    <source>
        <dbReference type="SAM" id="MobiDB-lite"/>
    </source>
</evidence>
<protein>
    <recommendedName>
        <fullName evidence="2">FtsH ternary system domain-containing protein</fullName>
    </recommendedName>
</protein>
<accession>A0AB39LWY6</accession>
<dbReference type="RefSeq" id="WP_369160371.1">
    <property type="nucleotide sequence ID" value="NZ_CP163429.1"/>
</dbReference>
<name>A0AB39LWY6_9ACTN</name>
<dbReference type="Pfam" id="PF19998">
    <property type="entry name" value="fvmX1"/>
    <property type="match status" value="1"/>
</dbReference>
<sequence>MTAVDTAVRVLLWSTTTDAGPAAPTAPPEGELTDPQDLAAPPPDVTAMLTGLAAQTAARLRLDALAAAERRPVGPGALLLAAAVGGRARPGLAAETVRAVPPARSLWDVLTHHAVVAPALPHIGDAVLAGRLRAASPLTALLDRPDPLGESAAENLLEDVLLTHPQGRRMITTVYCEVPASPAQALWRGRLLDELRMSTSTRDLVIDVYEAALLRHAQRHLSLVRQARAALTAPPDLASARPVAYWWAALARLERSHRQMLRARSGIGREYLEGVRLYRQVERLEASEGSNG</sequence>
<organism evidence="3">
    <name type="scientific">Streptomyces sp. R02</name>
    <dbReference type="NCBI Taxonomy" id="3238623"/>
    <lineage>
        <taxon>Bacteria</taxon>
        <taxon>Bacillati</taxon>
        <taxon>Actinomycetota</taxon>
        <taxon>Actinomycetes</taxon>
        <taxon>Kitasatosporales</taxon>
        <taxon>Streptomycetaceae</taxon>
        <taxon>Streptomyces</taxon>
    </lineage>
</organism>
<dbReference type="InterPro" id="IPR045480">
    <property type="entry name" value="fvmX1"/>
</dbReference>
<evidence type="ECO:0000259" key="2">
    <source>
        <dbReference type="Pfam" id="PF19998"/>
    </source>
</evidence>